<dbReference type="Proteomes" id="UP001470230">
    <property type="component" value="Unassembled WGS sequence"/>
</dbReference>
<dbReference type="EMBL" id="JAPFFF010000008">
    <property type="protein sequence ID" value="KAK8884585.1"/>
    <property type="molecule type" value="Genomic_DNA"/>
</dbReference>
<gene>
    <name evidence="2" type="ORF">M9Y10_043700</name>
</gene>
<evidence type="ECO:0000313" key="2">
    <source>
        <dbReference type="EMBL" id="KAK8884585.1"/>
    </source>
</evidence>
<organism evidence="2 3">
    <name type="scientific">Tritrichomonas musculus</name>
    <dbReference type="NCBI Taxonomy" id="1915356"/>
    <lineage>
        <taxon>Eukaryota</taxon>
        <taxon>Metamonada</taxon>
        <taxon>Parabasalia</taxon>
        <taxon>Tritrichomonadida</taxon>
        <taxon>Tritrichomonadidae</taxon>
        <taxon>Tritrichomonas</taxon>
    </lineage>
</organism>
<reference evidence="2 3" key="1">
    <citation type="submission" date="2024-04" db="EMBL/GenBank/DDBJ databases">
        <title>Tritrichomonas musculus Genome.</title>
        <authorList>
            <person name="Alves-Ferreira E."/>
            <person name="Grigg M."/>
            <person name="Lorenzi H."/>
            <person name="Galac M."/>
        </authorList>
    </citation>
    <scope>NUCLEOTIDE SEQUENCE [LARGE SCALE GENOMIC DNA]</scope>
    <source>
        <strain evidence="2 3">EAF2021</strain>
    </source>
</reference>
<comment type="caution">
    <text evidence="2">The sequence shown here is derived from an EMBL/GenBank/DDBJ whole genome shotgun (WGS) entry which is preliminary data.</text>
</comment>
<evidence type="ECO:0000256" key="1">
    <source>
        <dbReference type="SAM" id="Phobius"/>
    </source>
</evidence>
<keyword evidence="1" id="KW-0812">Transmembrane</keyword>
<protein>
    <submittedName>
        <fullName evidence="2">Uncharacterized protein</fullName>
    </submittedName>
</protein>
<keyword evidence="3" id="KW-1185">Reference proteome</keyword>
<feature type="transmembrane region" description="Helical" evidence="1">
    <location>
        <begin position="12"/>
        <end position="34"/>
    </location>
</feature>
<keyword evidence="1" id="KW-1133">Transmembrane helix</keyword>
<accession>A0ABR2K3C2</accession>
<sequence length="198" mass="23531">MGYYKERELKYLIGYILIFKLIGSILEQISLYNIRDKTDIPWLTFMSEVSDLELIPEFRKINDFDEKLVLFFYAMVNYYLMFAYCNQKNNFKNDFSVFVKDCLLPKAFGLNNYESYDDLVGESSRFIKVTTNDISNNINQFICKFEDCCPDDLHKQIRKEFANFLLKALLKYLYSKLERDTFNRLSSDLENRIASGLI</sequence>
<feature type="transmembrane region" description="Helical" evidence="1">
    <location>
        <begin position="68"/>
        <end position="85"/>
    </location>
</feature>
<proteinExistence type="predicted"/>
<name>A0ABR2K3C2_9EUKA</name>
<evidence type="ECO:0000313" key="3">
    <source>
        <dbReference type="Proteomes" id="UP001470230"/>
    </source>
</evidence>
<keyword evidence="1" id="KW-0472">Membrane</keyword>